<keyword evidence="9" id="KW-1185">Reference proteome</keyword>
<feature type="domain" description="Amino acid transporter transmembrane" evidence="7">
    <location>
        <begin position="4"/>
        <end position="366"/>
    </location>
</feature>
<dbReference type="GO" id="GO:0015179">
    <property type="term" value="F:L-amino acid transmembrane transporter activity"/>
    <property type="evidence" value="ECO:0007669"/>
    <property type="project" value="TreeGrafter"/>
</dbReference>
<keyword evidence="4 6" id="KW-1133">Transmembrane helix</keyword>
<feature type="transmembrane region" description="Helical" evidence="6">
    <location>
        <begin position="7"/>
        <end position="27"/>
    </location>
</feature>
<sequence>MTNKLTTFSGTITVITSMLGVGINFMPSSFGSIGYMSSILVMVLMSVLTAFSLFCVSFAAYASEDKNVTYPSIAYEKNKHFGLFVDISILLNQFCLGIAFHKYLVQLLIQFIYQKEQSALIKCLFLSGTGVFLFYLCLLKDLSSLKFTSYLSVFCVFYLTVLMFVYTFFFGDLVQEGGFDRTRTNYGHGLGKMILAMCCQVNMPKIFSELENQSIGSILIISTLGSVIGGLIYSLVGFFGYKLLGNSIGKEDLMKIFSTSSSNIHKELEGTYLKYTPHIAVFGAIFVLMGSFPLQVNPATLILQKLLNKHDECSRKKLVSVLFGSMLLLNFLDLDLSTILNVLGAIFSNAIAFIFPALYYILAIKRFNVLSLLSGILICASIVAGGYILMNLNS</sequence>
<dbReference type="OrthoDB" id="438545at2759"/>
<proteinExistence type="inferred from homology"/>
<dbReference type="InterPro" id="IPR013057">
    <property type="entry name" value="AA_transpt_TM"/>
</dbReference>
<name>T0L715_9MICR</name>
<protein>
    <submittedName>
        <fullName evidence="8">Amino acid permease</fullName>
    </submittedName>
</protein>
<dbReference type="Pfam" id="PF01490">
    <property type="entry name" value="Aa_trans"/>
    <property type="match status" value="1"/>
</dbReference>
<evidence type="ECO:0000256" key="3">
    <source>
        <dbReference type="ARBA" id="ARBA00022692"/>
    </source>
</evidence>
<comment type="subcellular location">
    <subcellularLocation>
        <location evidence="1">Membrane</location>
        <topology evidence="1">Multi-pass membrane protein</topology>
    </subcellularLocation>
</comment>
<keyword evidence="5 6" id="KW-0472">Membrane</keyword>
<dbReference type="PANTHER" id="PTHR22950">
    <property type="entry name" value="AMINO ACID TRANSPORTER"/>
    <property type="match status" value="1"/>
</dbReference>
<feature type="transmembrane region" description="Helical" evidence="6">
    <location>
        <begin position="369"/>
        <end position="390"/>
    </location>
</feature>
<feature type="transmembrane region" description="Helical" evidence="6">
    <location>
        <begin position="219"/>
        <end position="241"/>
    </location>
</feature>
<reference evidence="8 9" key="1">
    <citation type="journal article" date="2013" name="BMC Genomics">
        <title>Genome sequencing and comparative genomics of honey bee microsporidia, Nosema apis reveal novel insights into host-parasite interactions.</title>
        <authorList>
            <person name="Chen Yp."/>
            <person name="Pettis J.S."/>
            <person name="Zhao Y."/>
            <person name="Liu X."/>
            <person name="Tallon L.J."/>
            <person name="Sadzewicz L.D."/>
            <person name="Li R."/>
            <person name="Zheng H."/>
            <person name="Huang S."/>
            <person name="Zhang X."/>
            <person name="Hamilton M.C."/>
            <person name="Pernal S.F."/>
            <person name="Melathopoulos A.P."/>
            <person name="Yan X."/>
            <person name="Evans J.D."/>
        </authorList>
    </citation>
    <scope>NUCLEOTIDE SEQUENCE [LARGE SCALE GENOMIC DNA]</scope>
    <source>
        <strain evidence="8 9">BRL 01</strain>
    </source>
</reference>
<evidence type="ECO:0000256" key="4">
    <source>
        <dbReference type="ARBA" id="ARBA00022989"/>
    </source>
</evidence>
<dbReference type="HOGENOM" id="CLU_049198_0_0_1"/>
<gene>
    <name evidence="8" type="ORF">NAPIS_ORF02003</name>
</gene>
<feature type="transmembrane region" description="Helical" evidence="6">
    <location>
        <begin position="338"/>
        <end position="362"/>
    </location>
</feature>
<feature type="transmembrane region" description="Helical" evidence="6">
    <location>
        <begin position="119"/>
        <end position="138"/>
    </location>
</feature>
<accession>T0L715</accession>
<feature type="transmembrane region" description="Helical" evidence="6">
    <location>
        <begin position="81"/>
        <end position="99"/>
    </location>
</feature>
<keyword evidence="3 6" id="KW-0812">Transmembrane</keyword>
<dbReference type="AlphaFoldDB" id="T0L715"/>
<organism evidence="8 9">
    <name type="scientific">Vairimorpha apis BRL 01</name>
    <dbReference type="NCBI Taxonomy" id="1037528"/>
    <lineage>
        <taxon>Eukaryota</taxon>
        <taxon>Fungi</taxon>
        <taxon>Fungi incertae sedis</taxon>
        <taxon>Microsporidia</taxon>
        <taxon>Nosematidae</taxon>
        <taxon>Vairimorpha</taxon>
    </lineage>
</organism>
<evidence type="ECO:0000256" key="6">
    <source>
        <dbReference type="SAM" id="Phobius"/>
    </source>
</evidence>
<evidence type="ECO:0000313" key="8">
    <source>
        <dbReference type="EMBL" id="EQB60428.1"/>
    </source>
</evidence>
<dbReference type="GO" id="GO:0016020">
    <property type="term" value="C:membrane"/>
    <property type="evidence" value="ECO:0007669"/>
    <property type="project" value="UniProtKB-SubCell"/>
</dbReference>
<dbReference type="VEuPathDB" id="MicrosporidiaDB:NAPIS_ORF02003"/>
<feature type="transmembrane region" description="Helical" evidence="6">
    <location>
        <begin position="275"/>
        <end position="296"/>
    </location>
</feature>
<dbReference type="Proteomes" id="UP000053780">
    <property type="component" value="Unassembled WGS sequence"/>
</dbReference>
<evidence type="ECO:0000256" key="5">
    <source>
        <dbReference type="ARBA" id="ARBA00023136"/>
    </source>
</evidence>
<dbReference type="EMBL" id="KE647288">
    <property type="protein sequence ID" value="EQB60428.1"/>
    <property type="molecule type" value="Genomic_DNA"/>
</dbReference>
<dbReference type="PANTHER" id="PTHR22950:SF652">
    <property type="entry name" value="TRANSMEMBRANE AMINO ACID TRANSPORTER FAMILY PROTEIN"/>
    <property type="match status" value="1"/>
</dbReference>
<feature type="transmembrane region" description="Helical" evidence="6">
    <location>
        <begin position="150"/>
        <end position="169"/>
    </location>
</feature>
<feature type="transmembrane region" description="Helical" evidence="6">
    <location>
        <begin position="39"/>
        <end position="61"/>
    </location>
</feature>
<evidence type="ECO:0000256" key="2">
    <source>
        <dbReference type="ARBA" id="ARBA00008066"/>
    </source>
</evidence>
<evidence type="ECO:0000259" key="7">
    <source>
        <dbReference type="Pfam" id="PF01490"/>
    </source>
</evidence>
<comment type="similarity">
    <text evidence="2">Belongs to the amino acid/polyamine transporter 2 family.</text>
</comment>
<evidence type="ECO:0000313" key="9">
    <source>
        <dbReference type="Proteomes" id="UP000053780"/>
    </source>
</evidence>
<evidence type="ECO:0000256" key="1">
    <source>
        <dbReference type="ARBA" id="ARBA00004141"/>
    </source>
</evidence>